<dbReference type="PANTHER" id="PTHR33713:SF10">
    <property type="entry name" value="ANTITOXIN YAFN"/>
    <property type="match status" value="1"/>
</dbReference>
<keyword evidence="4" id="KW-1185">Reference proteome</keyword>
<comment type="function">
    <text evidence="2">Antitoxin component of a type II toxin-antitoxin (TA) system.</text>
</comment>
<dbReference type="EMBL" id="LANR01000001">
    <property type="protein sequence ID" value="KJV61301.1"/>
    <property type="molecule type" value="Genomic_DNA"/>
</dbReference>
<accession>A0A0F3N041</accession>
<dbReference type="InterPro" id="IPR006442">
    <property type="entry name" value="Antitoxin_Phd/YefM"/>
</dbReference>
<dbReference type="SUPFAM" id="SSF143120">
    <property type="entry name" value="YefM-like"/>
    <property type="match status" value="1"/>
</dbReference>
<dbReference type="NCBIfam" id="TIGR01552">
    <property type="entry name" value="phd_fam"/>
    <property type="match status" value="1"/>
</dbReference>
<dbReference type="AlphaFoldDB" id="A0A0F3N041"/>
<comment type="similarity">
    <text evidence="1 2">Belongs to the phD/YefM antitoxin family.</text>
</comment>
<protein>
    <recommendedName>
        <fullName evidence="2">Antitoxin</fullName>
    </recommendedName>
</protein>
<name>A0A0F3N041_RICAM</name>
<organism evidence="3 4">
    <name type="scientific">Rickettsia amblyommatis str. Ac/Pa</name>
    <dbReference type="NCBI Taxonomy" id="1359164"/>
    <lineage>
        <taxon>Bacteria</taxon>
        <taxon>Pseudomonadati</taxon>
        <taxon>Pseudomonadota</taxon>
        <taxon>Alphaproteobacteria</taxon>
        <taxon>Rickettsiales</taxon>
        <taxon>Rickettsiaceae</taxon>
        <taxon>Rickettsieae</taxon>
        <taxon>Rickettsia</taxon>
        <taxon>spotted fever group</taxon>
    </lineage>
</organism>
<dbReference type="InterPro" id="IPR051405">
    <property type="entry name" value="phD/YefM_antitoxin"/>
</dbReference>
<dbReference type="Pfam" id="PF02604">
    <property type="entry name" value="PhdYeFM_antitox"/>
    <property type="match status" value="1"/>
</dbReference>
<reference evidence="3 4" key="1">
    <citation type="submission" date="2015-01" db="EMBL/GenBank/DDBJ databases">
        <title>Genome Sequencing of Rickettsiales.</title>
        <authorList>
            <person name="Daugherty S.C."/>
            <person name="Su Q."/>
            <person name="Abolude K."/>
            <person name="Beier-Sexton M."/>
            <person name="Carlyon J.A."/>
            <person name="Carter R."/>
            <person name="Day N.P."/>
            <person name="Dumler S.J."/>
            <person name="Dyachenko V."/>
            <person name="Godinez A."/>
            <person name="Kurtti T.J."/>
            <person name="Lichay M."/>
            <person name="Mullins K.E."/>
            <person name="Ott S."/>
            <person name="Pappas-Brown V."/>
            <person name="Paris D.H."/>
            <person name="Patel P."/>
            <person name="Richards A.L."/>
            <person name="Sadzewicz L."/>
            <person name="Sears K."/>
            <person name="Seidman D."/>
            <person name="Sengamalay N."/>
            <person name="Stenos J."/>
            <person name="Tallon L.J."/>
            <person name="Vincent G."/>
            <person name="Fraser C.M."/>
            <person name="Munderloh U."/>
            <person name="Dunning-Hotopp J.C."/>
        </authorList>
    </citation>
    <scope>NUCLEOTIDE SEQUENCE [LARGE SCALE GENOMIC DNA]</scope>
    <source>
        <strain evidence="3 4">Ac/Pa</strain>
    </source>
</reference>
<proteinExistence type="inferred from homology"/>
<dbReference type="PANTHER" id="PTHR33713">
    <property type="entry name" value="ANTITOXIN YAFN-RELATED"/>
    <property type="match status" value="1"/>
</dbReference>
<sequence length="127" mass="14442">MEHIYANLAVSISEFKKSPTALLDKASGEPVALLNHNKPTAYLIPAELYEQIIEALDDKYLLELATIRLKDKEKAIAVKSSFCHSRESGNPVKNEKKSYKNLVYNLFRKLDSCFRRNDIESINNIAI</sequence>
<dbReference type="Proteomes" id="UP000033556">
    <property type="component" value="Unassembled WGS sequence"/>
</dbReference>
<dbReference type="PATRIC" id="fig|1359164.3.peg.301"/>
<evidence type="ECO:0000313" key="4">
    <source>
        <dbReference type="Proteomes" id="UP000033556"/>
    </source>
</evidence>
<comment type="caution">
    <text evidence="3">The sequence shown here is derived from an EMBL/GenBank/DDBJ whole genome shotgun (WGS) entry which is preliminary data.</text>
</comment>
<dbReference type="InterPro" id="IPR036165">
    <property type="entry name" value="YefM-like_sf"/>
</dbReference>
<gene>
    <name evidence="3" type="ORF">APHACPA_0304</name>
</gene>
<evidence type="ECO:0000313" key="3">
    <source>
        <dbReference type="EMBL" id="KJV61301.1"/>
    </source>
</evidence>
<evidence type="ECO:0000256" key="2">
    <source>
        <dbReference type="RuleBase" id="RU362080"/>
    </source>
</evidence>
<evidence type="ECO:0000256" key="1">
    <source>
        <dbReference type="ARBA" id="ARBA00009981"/>
    </source>
</evidence>